<dbReference type="EMBL" id="RCHS01003444">
    <property type="protein sequence ID" value="RMX41737.1"/>
    <property type="molecule type" value="Genomic_DNA"/>
</dbReference>
<dbReference type="AlphaFoldDB" id="A0A3M6TJY8"/>
<sequence>MRSQSLFLMYRILVTLFIVAQKEVVRRNLFWW</sequence>
<gene>
    <name evidence="1" type="ORF">pdam_00005603</name>
</gene>
<organism evidence="1 2">
    <name type="scientific">Pocillopora damicornis</name>
    <name type="common">Cauliflower coral</name>
    <name type="synonym">Millepora damicornis</name>
    <dbReference type="NCBI Taxonomy" id="46731"/>
    <lineage>
        <taxon>Eukaryota</taxon>
        <taxon>Metazoa</taxon>
        <taxon>Cnidaria</taxon>
        <taxon>Anthozoa</taxon>
        <taxon>Hexacorallia</taxon>
        <taxon>Scleractinia</taxon>
        <taxon>Astrocoeniina</taxon>
        <taxon>Pocilloporidae</taxon>
        <taxon>Pocillopora</taxon>
    </lineage>
</organism>
<evidence type="ECO:0000313" key="1">
    <source>
        <dbReference type="EMBL" id="RMX41737.1"/>
    </source>
</evidence>
<proteinExistence type="predicted"/>
<keyword evidence="2" id="KW-1185">Reference proteome</keyword>
<protein>
    <submittedName>
        <fullName evidence="1">Uncharacterized protein</fullName>
    </submittedName>
</protein>
<reference evidence="1 2" key="1">
    <citation type="journal article" date="2018" name="Sci. Rep.">
        <title>Comparative analysis of the Pocillopora damicornis genome highlights role of immune system in coral evolution.</title>
        <authorList>
            <person name="Cunning R."/>
            <person name="Bay R.A."/>
            <person name="Gillette P."/>
            <person name="Baker A.C."/>
            <person name="Traylor-Knowles N."/>
        </authorList>
    </citation>
    <scope>NUCLEOTIDE SEQUENCE [LARGE SCALE GENOMIC DNA]</scope>
    <source>
        <strain evidence="1">RSMAS</strain>
        <tissue evidence="1">Whole animal</tissue>
    </source>
</reference>
<name>A0A3M6TJY8_POCDA</name>
<dbReference type="Proteomes" id="UP000275408">
    <property type="component" value="Unassembled WGS sequence"/>
</dbReference>
<evidence type="ECO:0000313" key="2">
    <source>
        <dbReference type="Proteomes" id="UP000275408"/>
    </source>
</evidence>
<comment type="caution">
    <text evidence="1">The sequence shown here is derived from an EMBL/GenBank/DDBJ whole genome shotgun (WGS) entry which is preliminary data.</text>
</comment>
<accession>A0A3M6TJY8</accession>